<keyword evidence="4" id="KW-0863">Zinc-finger</keyword>
<dbReference type="InterPro" id="IPR013083">
    <property type="entry name" value="Znf_RING/FYVE/PHD"/>
</dbReference>
<feature type="non-terminal residue" evidence="8">
    <location>
        <position position="1"/>
    </location>
</feature>
<name>A0A9W6ZCB5_9STRA</name>
<protein>
    <recommendedName>
        <fullName evidence="7">RING-type domain-containing protein</fullName>
    </recommendedName>
</protein>
<keyword evidence="2" id="KW-0479">Metal-binding</keyword>
<dbReference type="Gene3D" id="3.30.40.10">
    <property type="entry name" value="Zinc/RING finger domain, C3HC4 (zinc finger)"/>
    <property type="match status" value="1"/>
</dbReference>
<evidence type="ECO:0000259" key="7">
    <source>
        <dbReference type="PROSITE" id="PS51873"/>
    </source>
</evidence>
<dbReference type="PROSITE" id="PS51873">
    <property type="entry name" value="TRIAD"/>
    <property type="match status" value="1"/>
</dbReference>
<proteinExistence type="predicted"/>
<dbReference type="EMBL" id="BRXZ01005877">
    <property type="protein sequence ID" value="GMH51674.1"/>
    <property type="molecule type" value="Genomic_DNA"/>
</dbReference>
<keyword evidence="3" id="KW-0677">Repeat</keyword>
<dbReference type="AlphaFoldDB" id="A0A9W6ZCB5"/>
<evidence type="ECO:0000256" key="3">
    <source>
        <dbReference type="ARBA" id="ARBA00022737"/>
    </source>
</evidence>
<evidence type="ECO:0000256" key="5">
    <source>
        <dbReference type="ARBA" id="ARBA00022786"/>
    </source>
</evidence>
<keyword evidence="9" id="KW-1185">Reference proteome</keyword>
<keyword evidence="6" id="KW-0862">Zinc</keyword>
<dbReference type="SUPFAM" id="SSF57850">
    <property type="entry name" value="RING/U-box"/>
    <property type="match status" value="1"/>
</dbReference>
<keyword evidence="1" id="KW-0808">Transferase</keyword>
<evidence type="ECO:0000313" key="8">
    <source>
        <dbReference type="EMBL" id="GMH51674.1"/>
    </source>
</evidence>
<dbReference type="InterPro" id="IPR044066">
    <property type="entry name" value="TRIAD_supradom"/>
</dbReference>
<keyword evidence="5" id="KW-0833">Ubl conjugation pathway</keyword>
<organism evidence="8 9">
    <name type="scientific">Triparma retinervis</name>
    <dbReference type="NCBI Taxonomy" id="2557542"/>
    <lineage>
        <taxon>Eukaryota</taxon>
        <taxon>Sar</taxon>
        <taxon>Stramenopiles</taxon>
        <taxon>Ochrophyta</taxon>
        <taxon>Bolidophyceae</taxon>
        <taxon>Parmales</taxon>
        <taxon>Triparmaceae</taxon>
        <taxon>Triparma</taxon>
    </lineage>
</organism>
<dbReference type="GO" id="GO:0016740">
    <property type="term" value="F:transferase activity"/>
    <property type="evidence" value="ECO:0007669"/>
    <property type="project" value="UniProtKB-KW"/>
</dbReference>
<evidence type="ECO:0000256" key="2">
    <source>
        <dbReference type="ARBA" id="ARBA00022723"/>
    </source>
</evidence>
<gene>
    <name evidence="8" type="ORF">TrRE_jg7701</name>
</gene>
<sequence length="168" mass="18442">MEEYECAICMDDFKSGSDEFTYLGDTHNHSGFCKDCLSAYLSSASSSGLTIPCPQHGCPVVLTSSVVTAHASPELLQKLTRIENDTFISAAKDTTYCPVENCRCVVRRVTPPDYLQRWGPDCLAYVPAICNHDSDDAQIPEEASCVTREGVYDSSYGKDSSEQPRLAH</sequence>
<dbReference type="GO" id="GO:0008270">
    <property type="term" value="F:zinc ion binding"/>
    <property type="evidence" value="ECO:0007669"/>
    <property type="project" value="UniProtKB-KW"/>
</dbReference>
<evidence type="ECO:0000256" key="1">
    <source>
        <dbReference type="ARBA" id="ARBA00022679"/>
    </source>
</evidence>
<feature type="domain" description="RING-type" evidence="7">
    <location>
        <begin position="2"/>
        <end position="168"/>
    </location>
</feature>
<dbReference type="Proteomes" id="UP001165082">
    <property type="component" value="Unassembled WGS sequence"/>
</dbReference>
<evidence type="ECO:0000256" key="6">
    <source>
        <dbReference type="ARBA" id="ARBA00022833"/>
    </source>
</evidence>
<reference evidence="8" key="1">
    <citation type="submission" date="2022-07" db="EMBL/GenBank/DDBJ databases">
        <title>Genome analysis of Parmales, a sister group of diatoms, reveals the evolutionary specialization of diatoms from phago-mixotrophs to photoautotrophs.</title>
        <authorList>
            <person name="Ban H."/>
            <person name="Sato S."/>
            <person name="Yoshikawa S."/>
            <person name="Kazumasa Y."/>
            <person name="Nakamura Y."/>
            <person name="Ichinomiya M."/>
            <person name="Saitoh K."/>
            <person name="Sato N."/>
            <person name="Blanc-Mathieu R."/>
            <person name="Endo H."/>
            <person name="Kuwata A."/>
            <person name="Ogata H."/>
        </authorList>
    </citation>
    <scope>NUCLEOTIDE SEQUENCE</scope>
</reference>
<dbReference type="OrthoDB" id="205741at2759"/>
<evidence type="ECO:0000256" key="4">
    <source>
        <dbReference type="ARBA" id="ARBA00022771"/>
    </source>
</evidence>
<evidence type="ECO:0000313" key="9">
    <source>
        <dbReference type="Proteomes" id="UP001165082"/>
    </source>
</evidence>
<comment type="caution">
    <text evidence="8">The sequence shown here is derived from an EMBL/GenBank/DDBJ whole genome shotgun (WGS) entry which is preliminary data.</text>
</comment>
<accession>A0A9W6ZCB5</accession>